<evidence type="ECO:0000313" key="4">
    <source>
        <dbReference type="Proteomes" id="UP001258315"/>
    </source>
</evidence>
<sequence length="437" mass="49919">MKYIFLFAALLFGAQPSYAQQKPEVVIATDITNFWNAYDKITATKDSTQQLNYLNQLFINKGTPGLKAMMQVRNYTAKQYIDAINRYPLFWNSIRTNTLKAKAFASDIAINVSKLRKLYPQLKPAQVYFTMGILRSGGTTLNNNVLVGSEISMTDEYTVTSEFPDNYKNLGNFFKTNPIKSLVFTNVHEYVHTQQKSTQINTLLGQCIMEGVAEFMAVKATGQASPTFAMFKSNINTQRLKQVFARQLLNSINYGYWLYNDEQNEFNERDLGYYVGYLICQNYYNKVKDKQQAIKQMIELDYNNDADLLAFVDQSEYFNQKSSALKSQYEVSRPAVAGIKPFKNGANDVNPATTQITIEFSTGMNKRSRNFELGPLGMDNLMRVQRFIGFSDDGKQMTIEVELKPNRRYQLLLGPRFMNKDGVSINPYLIDFTTAGQ</sequence>
<dbReference type="InterPro" id="IPR018728">
    <property type="entry name" value="DUF2268"/>
</dbReference>
<organism evidence="3 4">
    <name type="scientific">Mucilaginibacter terrae</name>
    <dbReference type="NCBI Taxonomy" id="1955052"/>
    <lineage>
        <taxon>Bacteria</taxon>
        <taxon>Pseudomonadati</taxon>
        <taxon>Bacteroidota</taxon>
        <taxon>Sphingobacteriia</taxon>
        <taxon>Sphingobacteriales</taxon>
        <taxon>Sphingobacteriaceae</taxon>
        <taxon>Mucilaginibacter</taxon>
    </lineage>
</organism>
<comment type="caution">
    <text evidence="3">The sequence shown here is derived from an EMBL/GenBank/DDBJ whole genome shotgun (WGS) entry which is preliminary data.</text>
</comment>
<reference evidence="4" key="1">
    <citation type="submission" date="2023-07" db="EMBL/GenBank/DDBJ databases">
        <title>Functional and genomic diversity of the sorghum phyllosphere microbiome.</title>
        <authorList>
            <person name="Shade A."/>
        </authorList>
    </citation>
    <scope>NUCLEOTIDE SEQUENCE [LARGE SCALE GENOMIC DNA]</scope>
    <source>
        <strain evidence="4">SORGH_AS_0422</strain>
    </source>
</reference>
<dbReference type="RefSeq" id="WP_311949284.1">
    <property type="nucleotide sequence ID" value="NZ_JAVLVU010000001.1"/>
</dbReference>
<name>A0ABU3GS78_9SPHI</name>
<dbReference type="Proteomes" id="UP001258315">
    <property type="component" value="Unassembled WGS sequence"/>
</dbReference>
<keyword evidence="1" id="KW-0732">Signal</keyword>
<protein>
    <recommendedName>
        <fullName evidence="2">DUF2268 domain-containing protein</fullName>
    </recommendedName>
</protein>
<proteinExistence type="predicted"/>
<evidence type="ECO:0000313" key="3">
    <source>
        <dbReference type="EMBL" id="MDT3402633.1"/>
    </source>
</evidence>
<dbReference type="EMBL" id="JAVLVU010000001">
    <property type="protein sequence ID" value="MDT3402633.1"/>
    <property type="molecule type" value="Genomic_DNA"/>
</dbReference>
<keyword evidence="4" id="KW-1185">Reference proteome</keyword>
<feature type="chain" id="PRO_5045371668" description="DUF2268 domain-containing protein" evidence="1">
    <location>
        <begin position="20"/>
        <end position="437"/>
    </location>
</feature>
<evidence type="ECO:0000256" key="1">
    <source>
        <dbReference type="SAM" id="SignalP"/>
    </source>
</evidence>
<feature type="signal peptide" evidence="1">
    <location>
        <begin position="1"/>
        <end position="19"/>
    </location>
</feature>
<accession>A0ABU3GS78</accession>
<dbReference type="Pfam" id="PF10026">
    <property type="entry name" value="DUF2268"/>
    <property type="match status" value="1"/>
</dbReference>
<feature type="domain" description="DUF2268" evidence="2">
    <location>
        <begin position="178"/>
        <end position="297"/>
    </location>
</feature>
<evidence type="ECO:0000259" key="2">
    <source>
        <dbReference type="Pfam" id="PF10026"/>
    </source>
</evidence>
<gene>
    <name evidence="3" type="ORF">QE417_001705</name>
</gene>